<organism evidence="17 18">
    <name type="scientific">Araneus ventricosus</name>
    <name type="common">Orbweaver spider</name>
    <name type="synonym">Epeira ventricosa</name>
    <dbReference type="NCBI Taxonomy" id="182803"/>
    <lineage>
        <taxon>Eukaryota</taxon>
        <taxon>Metazoa</taxon>
        <taxon>Ecdysozoa</taxon>
        <taxon>Arthropoda</taxon>
        <taxon>Chelicerata</taxon>
        <taxon>Arachnida</taxon>
        <taxon>Araneae</taxon>
        <taxon>Araneomorphae</taxon>
        <taxon>Entelegynae</taxon>
        <taxon>Araneoidea</taxon>
        <taxon>Araneidae</taxon>
        <taxon>Araneus</taxon>
    </lineage>
</organism>
<reference evidence="17 18" key="1">
    <citation type="journal article" date="2019" name="Sci. Rep.">
        <title>Orb-weaving spider Araneus ventricosus genome elucidates the spidroin gene catalogue.</title>
        <authorList>
            <person name="Kono N."/>
            <person name="Nakamura H."/>
            <person name="Ohtoshi R."/>
            <person name="Moran D.A.P."/>
            <person name="Shinohara A."/>
            <person name="Yoshida Y."/>
            <person name="Fujiwara M."/>
            <person name="Mori M."/>
            <person name="Tomita M."/>
            <person name="Arakawa K."/>
        </authorList>
    </citation>
    <scope>NUCLEOTIDE SEQUENCE [LARGE SCALE GENOMIC DNA]</scope>
</reference>
<comment type="similarity">
    <text evidence="3 14">Belongs to the peptidase M14 family.</text>
</comment>
<dbReference type="FunFam" id="3.30.70.340:FF:000001">
    <property type="entry name" value="Carboxypeptidase A5"/>
    <property type="match status" value="1"/>
</dbReference>
<feature type="signal peptide" evidence="15">
    <location>
        <begin position="1"/>
        <end position="20"/>
    </location>
</feature>
<dbReference type="CDD" id="cd03860">
    <property type="entry name" value="M14_CP_A-B_like"/>
    <property type="match status" value="1"/>
</dbReference>
<dbReference type="GO" id="GO:0006508">
    <property type="term" value="P:proteolysis"/>
    <property type="evidence" value="ECO:0007669"/>
    <property type="project" value="UniProtKB-KW"/>
</dbReference>
<evidence type="ECO:0000256" key="9">
    <source>
        <dbReference type="ARBA" id="ARBA00022801"/>
    </source>
</evidence>
<dbReference type="GO" id="GO:0008270">
    <property type="term" value="F:zinc ion binding"/>
    <property type="evidence" value="ECO:0007669"/>
    <property type="project" value="InterPro"/>
</dbReference>
<evidence type="ECO:0000256" key="2">
    <source>
        <dbReference type="ARBA" id="ARBA00004613"/>
    </source>
</evidence>
<dbReference type="GO" id="GO:0004181">
    <property type="term" value="F:metallocarboxypeptidase activity"/>
    <property type="evidence" value="ECO:0007669"/>
    <property type="project" value="InterPro"/>
</dbReference>
<evidence type="ECO:0000256" key="11">
    <source>
        <dbReference type="ARBA" id="ARBA00023049"/>
    </source>
</evidence>
<dbReference type="PANTHER" id="PTHR11705">
    <property type="entry name" value="PROTEASE FAMILY M14 CARBOXYPEPTIDASE A,B"/>
    <property type="match status" value="1"/>
</dbReference>
<dbReference type="Gene3D" id="3.40.630.10">
    <property type="entry name" value="Zn peptidases"/>
    <property type="match status" value="1"/>
</dbReference>
<evidence type="ECO:0000256" key="14">
    <source>
        <dbReference type="PROSITE-ProRule" id="PRU01379"/>
    </source>
</evidence>
<keyword evidence="6" id="KW-0645">Protease</keyword>
<dbReference type="EMBL" id="BGPR01001404">
    <property type="protein sequence ID" value="GBM53074.1"/>
    <property type="molecule type" value="Genomic_DNA"/>
</dbReference>
<dbReference type="PROSITE" id="PS52035">
    <property type="entry name" value="PEPTIDASE_M14"/>
    <property type="match status" value="1"/>
</dbReference>
<evidence type="ECO:0000256" key="7">
    <source>
        <dbReference type="ARBA" id="ARBA00022723"/>
    </source>
</evidence>
<accession>A0A4Y2GLV7</accession>
<keyword evidence="18" id="KW-1185">Reference proteome</keyword>
<evidence type="ECO:0000256" key="8">
    <source>
        <dbReference type="ARBA" id="ARBA00022729"/>
    </source>
</evidence>
<dbReference type="SUPFAM" id="SSF54897">
    <property type="entry name" value="Protease propeptides/inhibitors"/>
    <property type="match status" value="1"/>
</dbReference>
<evidence type="ECO:0000256" key="13">
    <source>
        <dbReference type="ARBA" id="ARBA00057299"/>
    </source>
</evidence>
<evidence type="ECO:0000256" key="6">
    <source>
        <dbReference type="ARBA" id="ARBA00022670"/>
    </source>
</evidence>
<keyword evidence="12" id="KW-1015">Disulfide bond</keyword>
<dbReference type="SMART" id="SM00631">
    <property type="entry name" value="Zn_pept"/>
    <property type="match status" value="1"/>
</dbReference>
<name>A0A4Y2GLV7_ARAVE</name>
<evidence type="ECO:0000313" key="18">
    <source>
        <dbReference type="Proteomes" id="UP000499080"/>
    </source>
</evidence>
<dbReference type="InterPro" id="IPR003146">
    <property type="entry name" value="M14A_act_pep"/>
</dbReference>
<evidence type="ECO:0000256" key="3">
    <source>
        <dbReference type="ARBA" id="ARBA00005988"/>
    </source>
</evidence>
<feature type="active site" description="Proton donor/acceptor" evidence="14">
    <location>
        <position position="395"/>
    </location>
</feature>
<evidence type="ECO:0000256" key="15">
    <source>
        <dbReference type="SAM" id="SignalP"/>
    </source>
</evidence>
<keyword evidence="9" id="KW-0378">Hydrolase</keyword>
<evidence type="ECO:0000256" key="1">
    <source>
        <dbReference type="ARBA" id="ARBA00001947"/>
    </source>
</evidence>
<dbReference type="SUPFAM" id="SSF53187">
    <property type="entry name" value="Zn-dependent exopeptidases"/>
    <property type="match status" value="1"/>
</dbReference>
<dbReference type="GO" id="GO:0005615">
    <property type="term" value="C:extracellular space"/>
    <property type="evidence" value="ECO:0007669"/>
    <property type="project" value="TreeGrafter"/>
</dbReference>
<keyword evidence="8 15" id="KW-0732">Signal</keyword>
<gene>
    <name evidence="17" type="primary">CBPB_1</name>
    <name evidence="17" type="ORF">AVEN_58792_1</name>
</gene>
<dbReference type="FunFam" id="3.40.630.10:FF:000040">
    <property type="entry name" value="zinc carboxypeptidase"/>
    <property type="match status" value="1"/>
</dbReference>
<keyword evidence="5 17" id="KW-0121">Carboxypeptidase</keyword>
<sequence length="434" mass="49710">MKGLVFIIIVQLMQVHLLECDQKQAVEKTQHYAGYSVYRMVPVDDEDLENLRALLDKDDWKLDFWKEPTVVNQAVDVMVPPEKIPFLEHYLADKKIPRTMLMYDVERYILKERMEMAMPSFLTGRDSNAFFSSYKRLDEIHKFLDEISERNRNISSIISIGKSAEGRDLKAIKIGSKSSAVSKPAIWIDGGIHAREWISPATVTYIAHSLVSEYDVNEDVKDLVDYFDWYILPVVNPDGYVYSHSVNRMWRKSRRGRMLFCRGVDLNRNFAFHWREGGSSSSPCSETYAGFTAFSEPETKAISDYIFTQKEKFVAYLAVHSYSQLWLTPWGWTTELPEDYNQMVAVAQEATKALSEVHGTQYRIGSSTNVLYKATGGADDWAYGAAGIKYSYTLELRDTGRHGFLLPAEQILPTGEETWAGIKAMAKAIKRQMK</sequence>
<comment type="caution">
    <text evidence="17">The sequence shown here is derived from an EMBL/GenBank/DDBJ whole genome shotgun (WGS) entry which is preliminary data.</text>
</comment>
<evidence type="ECO:0000259" key="16">
    <source>
        <dbReference type="PROSITE" id="PS52035"/>
    </source>
</evidence>
<evidence type="ECO:0000313" key="17">
    <source>
        <dbReference type="EMBL" id="GBM53074.1"/>
    </source>
</evidence>
<keyword evidence="11" id="KW-0482">Metalloprotease</keyword>
<keyword evidence="4" id="KW-0964">Secreted</keyword>
<dbReference type="Pfam" id="PF00246">
    <property type="entry name" value="Peptidase_M14"/>
    <property type="match status" value="1"/>
</dbReference>
<dbReference type="InterPro" id="IPR036990">
    <property type="entry name" value="M14A-like_propep"/>
</dbReference>
<evidence type="ECO:0000256" key="4">
    <source>
        <dbReference type="ARBA" id="ARBA00022525"/>
    </source>
</evidence>
<feature type="domain" description="Peptidase M14" evidence="16">
    <location>
        <begin position="133"/>
        <end position="429"/>
    </location>
</feature>
<dbReference type="PRINTS" id="PR00765">
    <property type="entry name" value="CRBOXYPTASEA"/>
</dbReference>
<comment type="subcellular location">
    <subcellularLocation>
        <location evidence="2">Secreted</location>
    </subcellularLocation>
</comment>
<dbReference type="OrthoDB" id="3626597at2759"/>
<evidence type="ECO:0000256" key="12">
    <source>
        <dbReference type="ARBA" id="ARBA00023157"/>
    </source>
</evidence>
<evidence type="ECO:0000256" key="5">
    <source>
        <dbReference type="ARBA" id="ARBA00022645"/>
    </source>
</evidence>
<dbReference type="Proteomes" id="UP000499080">
    <property type="component" value="Unassembled WGS sequence"/>
</dbReference>
<dbReference type="AlphaFoldDB" id="A0A4Y2GLV7"/>
<dbReference type="PANTHER" id="PTHR11705:SF91">
    <property type="entry name" value="FI01817P-RELATED"/>
    <property type="match status" value="1"/>
</dbReference>
<proteinExistence type="inferred from homology"/>
<keyword evidence="10" id="KW-0862">Zinc</keyword>
<protein>
    <submittedName>
        <fullName evidence="17">Carboxypeptidase B</fullName>
    </submittedName>
</protein>
<comment type="cofactor">
    <cofactor evidence="1">
        <name>Zn(2+)</name>
        <dbReference type="ChEBI" id="CHEBI:29105"/>
    </cofactor>
</comment>
<dbReference type="Gene3D" id="3.30.70.340">
    <property type="entry name" value="Metallocarboxypeptidase-like"/>
    <property type="match status" value="1"/>
</dbReference>
<feature type="chain" id="PRO_5021425978" evidence="15">
    <location>
        <begin position="21"/>
        <end position="434"/>
    </location>
</feature>
<evidence type="ECO:0000256" key="10">
    <source>
        <dbReference type="ARBA" id="ARBA00022833"/>
    </source>
</evidence>
<comment type="function">
    <text evidence="13">Involved in the digestion of the blood meal.</text>
</comment>
<dbReference type="InterPro" id="IPR000834">
    <property type="entry name" value="Peptidase_M14"/>
</dbReference>
<dbReference type="InterPro" id="IPR057246">
    <property type="entry name" value="CARBOXYPEPT_ZN_1"/>
</dbReference>
<dbReference type="PROSITE" id="PS00132">
    <property type="entry name" value="CARBOXYPEPT_ZN_1"/>
    <property type="match status" value="1"/>
</dbReference>
<keyword evidence="7" id="KW-0479">Metal-binding</keyword>
<dbReference type="Pfam" id="PF02244">
    <property type="entry name" value="Propep_M14"/>
    <property type="match status" value="1"/>
</dbReference>